<dbReference type="RefSeq" id="WP_149816049.1">
    <property type="nucleotide sequence ID" value="NZ_VUOA01000011.1"/>
</dbReference>
<dbReference type="EMBL" id="VUOA01000011">
    <property type="protein sequence ID" value="KAA2238361.1"/>
    <property type="molecule type" value="Genomic_DNA"/>
</dbReference>
<dbReference type="PIRSF" id="PIRSF006603">
    <property type="entry name" value="DinF"/>
    <property type="match status" value="1"/>
</dbReference>
<organism evidence="11 12">
    <name type="scientific">Salinarimonas soli</name>
    <dbReference type="NCBI Taxonomy" id="1638099"/>
    <lineage>
        <taxon>Bacteria</taxon>
        <taxon>Pseudomonadati</taxon>
        <taxon>Pseudomonadota</taxon>
        <taxon>Alphaproteobacteria</taxon>
        <taxon>Hyphomicrobiales</taxon>
        <taxon>Salinarimonadaceae</taxon>
        <taxon>Salinarimonas</taxon>
    </lineage>
</organism>
<dbReference type="Proteomes" id="UP000323142">
    <property type="component" value="Unassembled WGS sequence"/>
</dbReference>
<feature type="transmembrane region" description="Helical" evidence="10">
    <location>
        <begin position="361"/>
        <end position="382"/>
    </location>
</feature>
<keyword evidence="4" id="KW-1003">Cell membrane</keyword>
<dbReference type="PANTHER" id="PTHR43298:SF2">
    <property type="entry name" value="FMN_FAD EXPORTER YEEO-RELATED"/>
    <property type="match status" value="1"/>
</dbReference>
<feature type="transmembrane region" description="Helical" evidence="10">
    <location>
        <begin position="201"/>
        <end position="223"/>
    </location>
</feature>
<dbReference type="InterPro" id="IPR002528">
    <property type="entry name" value="MATE_fam"/>
</dbReference>
<accession>A0A5B2VGW5</accession>
<feature type="transmembrane region" description="Helical" evidence="10">
    <location>
        <begin position="248"/>
        <end position="274"/>
    </location>
</feature>
<dbReference type="GO" id="GO:0006811">
    <property type="term" value="P:monoatomic ion transport"/>
    <property type="evidence" value="ECO:0007669"/>
    <property type="project" value="UniProtKB-KW"/>
</dbReference>
<evidence type="ECO:0000256" key="7">
    <source>
        <dbReference type="ARBA" id="ARBA00023065"/>
    </source>
</evidence>
<comment type="caution">
    <text evidence="11">The sequence shown here is derived from an EMBL/GenBank/DDBJ whole genome shotgun (WGS) entry which is preliminary data.</text>
</comment>
<dbReference type="PANTHER" id="PTHR43298">
    <property type="entry name" value="MULTIDRUG RESISTANCE PROTEIN NORM-RELATED"/>
    <property type="match status" value="1"/>
</dbReference>
<dbReference type="AlphaFoldDB" id="A0A5B2VGW5"/>
<keyword evidence="7" id="KW-0406">Ion transport</keyword>
<evidence type="ECO:0000256" key="10">
    <source>
        <dbReference type="SAM" id="Phobius"/>
    </source>
</evidence>
<keyword evidence="5 10" id="KW-0812">Transmembrane</keyword>
<feature type="transmembrane region" description="Helical" evidence="10">
    <location>
        <begin position="103"/>
        <end position="127"/>
    </location>
</feature>
<gene>
    <name evidence="11" type="ORF">F0L46_05485</name>
</gene>
<evidence type="ECO:0000256" key="4">
    <source>
        <dbReference type="ARBA" id="ARBA00022475"/>
    </source>
</evidence>
<dbReference type="GO" id="GO:0042910">
    <property type="term" value="F:xenobiotic transmembrane transporter activity"/>
    <property type="evidence" value="ECO:0007669"/>
    <property type="project" value="InterPro"/>
</dbReference>
<evidence type="ECO:0000256" key="6">
    <source>
        <dbReference type="ARBA" id="ARBA00022989"/>
    </source>
</evidence>
<evidence type="ECO:0000256" key="9">
    <source>
        <dbReference type="ARBA" id="ARBA00031636"/>
    </source>
</evidence>
<evidence type="ECO:0000313" key="11">
    <source>
        <dbReference type="EMBL" id="KAA2238361.1"/>
    </source>
</evidence>
<dbReference type="OrthoDB" id="9780160at2"/>
<feature type="transmembrane region" description="Helical" evidence="10">
    <location>
        <begin position="328"/>
        <end position="355"/>
    </location>
</feature>
<dbReference type="GO" id="GO:0005886">
    <property type="term" value="C:plasma membrane"/>
    <property type="evidence" value="ECO:0007669"/>
    <property type="project" value="UniProtKB-SubCell"/>
</dbReference>
<name>A0A5B2VGW5_9HYPH</name>
<reference evidence="11 12" key="2">
    <citation type="submission" date="2019-09" db="EMBL/GenBank/DDBJ databases">
        <authorList>
            <person name="Jin C."/>
        </authorList>
    </citation>
    <scope>NUCLEOTIDE SEQUENCE [LARGE SCALE GENOMIC DNA]</scope>
    <source>
        <strain evidence="11 12">BN140002</strain>
    </source>
</reference>
<reference evidence="11 12" key="1">
    <citation type="submission" date="2019-09" db="EMBL/GenBank/DDBJ databases">
        <title>Salinarimonas rosea gen. nov., sp. nov., a new member of the a-2 subgroup of the Proteobacteria.</title>
        <authorList>
            <person name="Liu J."/>
        </authorList>
    </citation>
    <scope>NUCLEOTIDE SEQUENCE [LARGE SCALE GENOMIC DNA]</scope>
    <source>
        <strain evidence="11 12">BN140002</strain>
    </source>
</reference>
<dbReference type="CDD" id="cd13131">
    <property type="entry name" value="MATE_NorM_like"/>
    <property type="match status" value="1"/>
</dbReference>
<dbReference type="NCBIfam" id="TIGR00797">
    <property type="entry name" value="matE"/>
    <property type="match status" value="1"/>
</dbReference>
<evidence type="ECO:0000313" key="12">
    <source>
        <dbReference type="Proteomes" id="UP000323142"/>
    </source>
</evidence>
<evidence type="ECO:0000256" key="2">
    <source>
        <dbReference type="ARBA" id="ARBA00022448"/>
    </source>
</evidence>
<keyword evidence="2" id="KW-0813">Transport</keyword>
<dbReference type="Pfam" id="PF01554">
    <property type="entry name" value="MatE"/>
    <property type="match status" value="2"/>
</dbReference>
<feature type="transmembrane region" description="Helical" evidence="10">
    <location>
        <begin position="62"/>
        <end position="82"/>
    </location>
</feature>
<dbReference type="InterPro" id="IPR050222">
    <property type="entry name" value="MATE_MdtK"/>
</dbReference>
<sequence>MLQSTNPAPVHPWRAEAGATFALAWPLILTNLAQHGLNTVDVVLLGWLDAEALAAGALAHSLYFAVMIFGIGLVTATAPMMAQELGARRHSVRDIRRTVRQGCWIAVAFSIPAWLVLWNGEALLLLFGQERGLAAQAGAYLRILQWGLLPFLIYLVLRSYVAALGRPGFALAVCAAALPVNAVLAWGLIFGRLGLPRLGLIGAGLATAIVCCLMAVGLALLILRDRRMRRYRLFGRFWRADPVRFMRLLRLGIPIGATLAFEVTIFNAAALVMGTLSTAELAAHTIALQIAALSFMVPMGLGQAVTIRVGHAVGRGDPAGVARAGWTAFTLGTGFMTFMALVMVAVPGALVGAFLDATNPANAPVIGYALTFLMFAALFQVADGAQAVGAGMLRGLGDTRVPMLYAALGYWGVGAPLGVALAYGTALRGSGVWIGLASGLAVVAVLMLVRWTRRTDLGLVERRLVTA</sequence>
<feature type="transmembrane region" description="Helical" evidence="10">
    <location>
        <begin position="169"/>
        <end position="189"/>
    </location>
</feature>
<dbReference type="GO" id="GO:0015297">
    <property type="term" value="F:antiporter activity"/>
    <property type="evidence" value="ECO:0007669"/>
    <property type="project" value="UniProtKB-KW"/>
</dbReference>
<protein>
    <recommendedName>
        <fullName evidence="9">Multidrug-efflux transporter</fullName>
    </recommendedName>
</protein>
<feature type="transmembrane region" description="Helical" evidence="10">
    <location>
        <begin position="403"/>
        <end position="424"/>
    </location>
</feature>
<evidence type="ECO:0000256" key="1">
    <source>
        <dbReference type="ARBA" id="ARBA00004429"/>
    </source>
</evidence>
<feature type="transmembrane region" description="Helical" evidence="10">
    <location>
        <begin position="139"/>
        <end position="157"/>
    </location>
</feature>
<evidence type="ECO:0000256" key="5">
    <source>
        <dbReference type="ARBA" id="ARBA00022692"/>
    </source>
</evidence>
<proteinExistence type="predicted"/>
<feature type="transmembrane region" description="Helical" evidence="10">
    <location>
        <begin position="430"/>
        <end position="449"/>
    </location>
</feature>
<keyword evidence="12" id="KW-1185">Reference proteome</keyword>
<keyword evidence="6 10" id="KW-1133">Transmembrane helix</keyword>
<evidence type="ECO:0000256" key="8">
    <source>
        <dbReference type="ARBA" id="ARBA00023136"/>
    </source>
</evidence>
<keyword evidence="3" id="KW-0050">Antiport</keyword>
<keyword evidence="8 10" id="KW-0472">Membrane</keyword>
<dbReference type="InterPro" id="IPR048279">
    <property type="entry name" value="MdtK-like"/>
</dbReference>
<feature type="transmembrane region" description="Helical" evidence="10">
    <location>
        <begin position="286"/>
        <end position="307"/>
    </location>
</feature>
<evidence type="ECO:0000256" key="3">
    <source>
        <dbReference type="ARBA" id="ARBA00022449"/>
    </source>
</evidence>
<comment type="subcellular location">
    <subcellularLocation>
        <location evidence="1">Cell inner membrane</location>
        <topology evidence="1">Multi-pass membrane protein</topology>
    </subcellularLocation>
</comment>